<dbReference type="EC" id="3.2.1.17" evidence="10"/>
<dbReference type="InterPro" id="IPR051018">
    <property type="entry name" value="Bacteriophage_GH24"/>
</dbReference>
<sequence>MKINQNGLDLLKRFEGVRLKPYLCPAGIATISIGCTYYPDGTKVRMTDPEISPARATEIFLNVLKHYESSVDSFTRDDITQNQFDALVSLSYNIGTGALKKSTLLKKVNADPNDKFIESQFLIWNKVNGVPVKGLTLRRQAESKLYFS</sequence>
<proteinExistence type="inferred from homology"/>
<dbReference type="HAMAP" id="MF_04110">
    <property type="entry name" value="ENDOLYSIN_T4"/>
    <property type="match status" value="1"/>
</dbReference>
<protein>
    <recommendedName>
        <fullName evidence="10">Endolysin</fullName>
        <ecNumber evidence="10">3.2.1.17</ecNumber>
    </recommendedName>
    <alternativeName>
        <fullName evidence="10">Lysis protein</fullName>
    </alternativeName>
    <alternativeName>
        <fullName evidence="10">Lysozyme</fullName>
    </alternativeName>
    <alternativeName>
        <fullName evidence="10">Muramidase</fullName>
    </alternativeName>
</protein>
<evidence type="ECO:0000256" key="7">
    <source>
        <dbReference type="ARBA" id="ARBA00023142"/>
    </source>
</evidence>
<dbReference type="GO" id="GO:0044659">
    <property type="term" value="P:viral release from host cell by cytolysis"/>
    <property type="evidence" value="ECO:0007669"/>
    <property type="project" value="UniProtKB-UniRule"/>
</dbReference>
<dbReference type="InterPro" id="IPR034690">
    <property type="entry name" value="Endolysin_T4_type"/>
</dbReference>
<keyword evidence="9 10" id="KW-0326">Glycosidase</keyword>
<evidence type="ECO:0000313" key="12">
    <source>
        <dbReference type="EMBL" id="CAB4148226.1"/>
    </source>
</evidence>
<comment type="catalytic activity">
    <reaction evidence="1 10 11">
        <text>Hydrolysis of (1-&gt;4)-beta-linkages between N-acetylmuramic acid and N-acetyl-D-glucosamine residues in a peptidoglycan and between N-acetyl-D-glucosamine residues in chitodextrins.</text>
        <dbReference type="EC" id="3.2.1.17"/>
    </reaction>
</comment>
<organism evidence="12">
    <name type="scientific">uncultured Caudovirales phage</name>
    <dbReference type="NCBI Taxonomy" id="2100421"/>
    <lineage>
        <taxon>Viruses</taxon>
        <taxon>Duplodnaviria</taxon>
        <taxon>Heunggongvirae</taxon>
        <taxon>Uroviricota</taxon>
        <taxon>Caudoviricetes</taxon>
        <taxon>Peduoviridae</taxon>
        <taxon>Maltschvirus</taxon>
        <taxon>Maltschvirus maltsch</taxon>
    </lineage>
</organism>
<keyword evidence="7 10" id="KW-0578">Host cell lysis by virus</keyword>
<keyword evidence="8 10" id="KW-1035">Host cytoplasm</keyword>
<comment type="subcellular location">
    <subcellularLocation>
        <location evidence="10">Host cytoplasm</location>
    </subcellularLocation>
    <text evidence="10">The endolysin is cytoplasmic, but can reach the periplasmic space with the help of the holins which disrupt the host cell membrane.</text>
</comment>
<evidence type="ECO:0000256" key="8">
    <source>
        <dbReference type="ARBA" id="ARBA00023200"/>
    </source>
</evidence>
<name>A0A6J5MT86_9CAUD</name>
<evidence type="ECO:0000256" key="1">
    <source>
        <dbReference type="ARBA" id="ARBA00000632"/>
    </source>
</evidence>
<evidence type="ECO:0000256" key="5">
    <source>
        <dbReference type="ARBA" id="ARBA00022801"/>
    </source>
</evidence>
<comment type="function">
    <text evidence="10">Endolysin with lysozyme activity that degrades host peptidoglycans and participates with the holin and spanin proteins in the sequential events which lead to the programmed host cell lysis releasing the mature viral particles. Once the holin has permeabilized the host cell membrane, the endolysin can reach the periplasm and break down the peptidoglycan layer.</text>
</comment>
<keyword evidence="5 10" id="KW-0378">Hydrolase</keyword>
<keyword evidence="2 10" id="KW-0929">Antimicrobial</keyword>
<reference evidence="12" key="1">
    <citation type="submission" date="2020-04" db="EMBL/GenBank/DDBJ databases">
        <authorList>
            <person name="Chiriac C."/>
            <person name="Salcher M."/>
            <person name="Ghai R."/>
            <person name="Kavagutti S V."/>
        </authorList>
    </citation>
    <scope>NUCLEOTIDE SEQUENCE</scope>
</reference>
<evidence type="ECO:0000256" key="6">
    <source>
        <dbReference type="ARBA" id="ARBA00022852"/>
    </source>
</evidence>
<evidence type="ECO:0000256" key="10">
    <source>
        <dbReference type="HAMAP-Rule" id="MF_04110"/>
    </source>
</evidence>
<dbReference type="GO" id="GO:0042742">
    <property type="term" value="P:defense response to bacterium"/>
    <property type="evidence" value="ECO:0007669"/>
    <property type="project" value="UniProtKB-KW"/>
</dbReference>
<dbReference type="InterPro" id="IPR023347">
    <property type="entry name" value="Lysozyme_dom_sf"/>
</dbReference>
<dbReference type="InterPro" id="IPR002196">
    <property type="entry name" value="Glyco_hydro_24"/>
</dbReference>
<comment type="similarity">
    <text evidence="10 11">Belongs to the glycosyl hydrolase 24 family.</text>
</comment>
<evidence type="ECO:0000256" key="9">
    <source>
        <dbReference type="ARBA" id="ARBA00023295"/>
    </source>
</evidence>
<dbReference type="EMBL" id="LR796495">
    <property type="protein sequence ID" value="CAB4148226.1"/>
    <property type="molecule type" value="Genomic_DNA"/>
</dbReference>
<dbReference type="PANTHER" id="PTHR38107">
    <property type="match status" value="1"/>
</dbReference>
<dbReference type="SUPFAM" id="SSF53955">
    <property type="entry name" value="Lysozyme-like"/>
    <property type="match status" value="1"/>
</dbReference>
<dbReference type="GO" id="GO:0009253">
    <property type="term" value="P:peptidoglycan catabolic process"/>
    <property type="evidence" value="ECO:0007669"/>
    <property type="project" value="UniProtKB-UniRule"/>
</dbReference>
<dbReference type="GO" id="GO:0003796">
    <property type="term" value="F:lysozyme activity"/>
    <property type="evidence" value="ECO:0007669"/>
    <property type="project" value="UniProtKB-UniRule"/>
</dbReference>
<feature type="active site" description="Proton donor/acceptor" evidence="10">
    <location>
        <position position="24"/>
    </location>
</feature>
<evidence type="ECO:0000256" key="2">
    <source>
        <dbReference type="ARBA" id="ARBA00022529"/>
    </source>
</evidence>
<dbReference type="Pfam" id="PF00959">
    <property type="entry name" value="Phage_lysozyme"/>
    <property type="match status" value="1"/>
</dbReference>
<evidence type="ECO:0000256" key="3">
    <source>
        <dbReference type="ARBA" id="ARBA00022612"/>
    </source>
</evidence>
<dbReference type="GO" id="GO:0016998">
    <property type="term" value="P:cell wall macromolecule catabolic process"/>
    <property type="evidence" value="ECO:0007669"/>
    <property type="project" value="InterPro"/>
</dbReference>
<keyword evidence="3 10" id="KW-1188">Viral release from host cell</keyword>
<dbReference type="InterPro" id="IPR023346">
    <property type="entry name" value="Lysozyme-like_dom_sf"/>
</dbReference>
<keyword evidence="6 10" id="KW-0204">Cytolysis</keyword>
<dbReference type="PROSITE" id="PS51257">
    <property type="entry name" value="PROKAR_LIPOPROTEIN"/>
    <property type="match status" value="1"/>
</dbReference>
<gene>
    <name evidence="12" type="ORF">UFOVP520_5</name>
</gene>
<keyword evidence="4 10" id="KW-0081">Bacteriolytic enzyme</keyword>
<dbReference type="CDD" id="cd00737">
    <property type="entry name" value="lyz_endolysin_autolysin"/>
    <property type="match status" value="1"/>
</dbReference>
<dbReference type="InterPro" id="IPR033907">
    <property type="entry name" value="Endolysin_autolysin"/>
</dbReference>
<dbReference type="Gene3D" id="1.10.530.40">
    <property type="match status" value="1"/>
</dbReference>
<evidence type="ECO:0000256" key="11">
    <source>
        <dbReference type="RuleBase" id="RU003788"/>
    </source>
</evidence>
<dbReference type="GO" id="GO:0030430">
    <property type="term" value="C:host cell cytoplasm"/>
    <property type="evidence" value="ECO:0007669"/>
    <property type="project" value="UniProtKB-SubCell"/>
</dbReference>
<accession>A0A6J5MT86</accession>
<evidence type="ECO:0000256" key="4">
    <source>
        <dbReference type="ARBA" id="ARBA00022638"/>
    </source>
</evidence>
<dbReference type="PANTHER" id="PTHR38107:SF3">
    <property type="entry name" value="LYSOZYME RRRD-RELATED"/>
    <property type="match status" value="1"/>
</dbReference>
<feature type="active site" description="Proton donor/acceptor" evidence="10">
    <location>
        <position position="15"/>
    </location>
</feature>